<dbReference type="NCBIfam" id="TIGR00152">
    <property type="entry name" value="dephospho-CoA kinase"/>
    <property type="match status" value="1"/>
</dbReference>
<dbReference type="GO" id="GO:0015937">
    <property type="term" value="P:coenzyme A biosynthetic process"/>
    <property type="evidence" value="ECO:0007669"/>
    <property type="project" value="UniProtKB-UniRule"/>
</dbReference>
<dbReference type="GO" id="GO:0005524">
    <property type="term" value="F:ATP binding"/>
    <property type="evidence" value="ECO:0007669"/>
    <property type="project" value="UniProtKB-UniRule"/>
</dbReference>
<protein>
    <recommendedName>
        <fullName evidence="8 9">Dephospho-CoA kinase</fullName>
        <ecNumber evidence="8 9">2.7.1.24</ecNumber>
    </recommendedName>
    <alternativeName>
        <fullName evidence="8">Dephosphocoenzyme A kinase</fullName>
    </alternativeName>
</protein>
<evidence type="ECO:0000256" key="7">
    <source>
        <dbReference type="ARBA" id="ARBA00022993"/>
    </source>
</evidence>
<dbReference type="FunFam" id="3.40.50.300:FF:000991">
    <property type="entry name" value="Dephospho-CoA kinase"/>
    <property type="match status" value="1"/>
</dbReference>
<dbReference type="GO" id="GO:0005737">
    <property type="term" value="C:cytoplasm"/>
    <property type="evidence" value="ECO:0007669"/>
    <property type="project" value="UniProtKB-SubCell"/>
</dbReference>
<evidence type="ECO:0000256" key="3">
    <source>
        <dbReference type="ARBA" id="ARBA00022679"/>
    </source>
</evidence>
<sequence length="198" mass="22516">MSYVLGVTGGIASGKSTVVNVFKRFRFPVVDGDLVARKVVEPATDGLAAITKQFGEGILNPNGTLNRKKLGKIVFHDPVQRKKLNQTLDPFIRTEIDHQINDAKLHSALVIADIPLMYETHYDQAMDAVAVVYVDSSTQLKRLMARDHYSEEEAMERINSQMSLDEKRHLAHYVFDNRGTIDETEEQVILWLKHHRFL</sequence>
<dbReference type="HAMAP" id="MF_00376">
    <property type="entry name" value="Dephospho_CoA_kinase"/>
    <property type="match status" value="1"/>
</dbReference>
<dbReference type="EC" id="2.7.1.24" evidence="8 9"/>
<organism evidence="10 11">
    <name type="scientific">Enterococcus florum</name>
    <dbReference type="NCBI Taxonomy" id="2480627"/>
    <lineage>
        <taxon>Bacteria</taxon>
        <taxon>Bacillati</taxon>
        <taxon>Bacillota</taxon>
        <taxon>Bacilli</taxon>
        <taxon>Lactobacillales</taxon>
        <taxon>Enterococcaceae</taxon>
        <taxon>Enterococcus</taxon>
    </lineage>
</organism>
<gene>
    <name evidence="8 10" type="primary">coaE</name>
    <name evidence="10" type="ORF">NRIC_24120</name>
</gene>
<comment type="subcellular location">
    <subcellularLocation>
        <location evidence="8">Cytoplasm</location>
    </subcellularLocation>
</comment>
<dbReference type="RefSeq" id="WP_146622944.1">
    <property type="nucleotide sequence ID" value="NZ_BJCC01000019.1"/>
</dbReference>
<dbReference type="UniPathway" id="UPA00241">
    <property type="reaction ID" value="UER00356"/>
</dbReference>
<evidence type="ECO:0000256" key="5">
    <source>
        <dbReference type="ARBA" id="ARBA00022777"/>
    </source>
</evidence>
<dbReference type="Pfam" id="PF01121">
    <property type="entry name" value="CoaE"/>
    <property type="match status" value="1"/>
</dbReference>
<evidence type="ECO:0000256" key="9">
    <source>
        <dbReference type="NCBIfam" id="TIGR00152"/>
    </source>
</evidence>
<comment type="function">
    <text evidence="8">Catalyzes the phosphorylation of the 3'-hydroxyl group of dephosphocoenzyme A to form coenzyme A.</text>
</comment>
<dbReference type="OrthoDB" id="9812943at2"/>
<dbReference type="PROSITE" id="PS51219">
    <property type="entry name" value="DPCK"/>
    <property type="match status" value="1"/>
</dbReference>
<keyword evidence="4 8" id="KW-0547">Nucleotide-binding</keyword>
<dbReference type="PANTHER" id="PTHR10695:SF46">
    <property type="entry name" value="BIFUNCTIONAL COENZYME A SYNTHASE-RELATED"/>
    <property type="match status" value="1"/>
</dbReference>
<dbReference type="Gene3D" id="3.40.50.300">
    <property type="entry name" value="P-loop containing nucleotide triphosphate hydrolases"/>
    <property type="match status" value="1"/>
</dbReference>
<dbReference type="GO" id="GO:0004140">
    <property type="term" value="F:dephospho-CoA kinase activity"/>
    <property type="evidence" value="ECO:0007669"/>
    <property type="project" value="UniProtKB-UniRule"/>
</dbReference>
<evidence type="ECO:0000256" key="4">
    <source>
        <dbReference type="ARBA" id="ARBA00022741"/>
    </source>
</evidence>
<evidence type="ECO:0000313" key="10">
    <source>
        <dbReference type="EMBL" id="GCF94521.1"/>
    </source>
</evidence>
<proteinExistence type="inferred from homology"/>
<dbReference type="Proteomes" id="UP000290567">
    <property type="component" value="Unassembled WGS sequence"/>
</dbReference>
<keyword evidence="7 8" id="KW-0173">Coenzyme A biosynthesis</keyword>
<comment type="similarity">
    <text evidence="1 8">Belongs to the CoaE family.</text>
</comment>
<keyword evidence="6 8" id="KW-0067">ATP-binding</keyword>
<feature type="binding site" evidence="8">
    <location>
        <begin position="12"/>
        <end position="17"/>
    </location>
    <ligand>
        <name>ATP</name>
        <dbReference type="ChEBI" id="CHEBI:30616"/>
    </ligand>
</feature>
<evidence type="ECO:0000313" key="11">
    <source>
        <dbReference type="Proteomes" id="UP000290567"/>
    </source>
</evidence>
<comment type="caution">
    <text evidence="10">The sequence shown here is derived from an EMBL/GenBank/DDBJ whole genome shotgun (WGS) entry which is preliminary data.</text>
</comment>
<accession>A0A4P5PE07</accession>
<dbReference type="InterPro" id="IPR027417">
    <property type="entry name" value="P-loop_NTPase"/>
</dbReference>
<name>A0A4P5PE07_9ENTE</name>
<evidence type="ECO:0000256" key="6">
    <source>
        <dbReference type="ARBA" id="ARBA00022840"/>
    </source>
</evidence>
<dbReference type="AlphaFoldDB" id="A0A4P5PE07"/>
<evidence type="ECO:0000256" key="2">
    <source>
        <dbReference type="ARBA" id="ARBA00022490"/>
    </source>
</evidence>
<dbReference type="PANTHER" id="PTHR10695">
    <property type="entry name" value="DEPHOSPHO-COA KINASE-RELATED"/>
    <property type="match status" value="1"/>
</dbReference>
<dbReference type="SUPFAM" id="SSF52540">
    <property type="entry name" value="P-loop containing nucleoside triphosphate hydrolases"/>
    <property type="match status" value="1"/>
</dbReference>
<evidence type="ECO:0000256" key="1">
    <source>
        <dbReference type="ARBA" id="ARBA00009018"/>
    </source>
</evidence>
<keyword evidence="2 8" id="KW-0963">Cytoplasm</keyword>
<comment type="catalytic activity">
    <reaction evidence="8">
        <text>3'-dephospho-CoA + ATP = ADP + CoA + H(+)</text>
        <dbReference type="Rhea" id="RHEA:18245"/>
        <dbReference type="ChEBI" id="CHEBI:15378"/>
        <dbReference type="ChEBI" id="CHEBI:30616"/>
        <dbReference type="ChEBI" id="CHEBI:57287"/>
        <dbReference type="ChEBI" id="CHEBI:57328"/>
        <dbReference type="ChEBI" id="CHEBI:456216"/>
        <dbReference type="EC" id="2.7.1.24"/>
    </reaction>
</comment>
<dbReference type="EMBL" id="BJCC01000019">
    <property type="protein sequence ID" value="GCF94521.1"/>
    <property type="molecule type" value="Genomic_DNA"/>
</dbReference>
<reference evidence="11" key="1">
    <citation type="submission" date="2019-02" db="EMBL/GenBank/DDBJ databases">
        <title>Draft genome sequence of Enterococcus sp. Gos25-1.</title>
        <authorList>
            <person name="Tanaka N."/>
            <person name="Shiwa Y."/>
            <person name="Fujita N."/>
        </authorList>
    </citation>
    <scope>NUCLEOTIDE SEQUENCE [LARGE SCALE GENOMIC DNA]</scope>
    <source>
        <strain evidence="11">Gos25-1</strain>
    </source>
</reference>
<evidence type="ECO:0000256" key="8">
    <source>
        <dbReference type="HAMAP-Rule" id="MF_00376"/>
    </source>
</evidence>
<dbReference type="CDD" id="cd02022">
    <property type="entry name" value="DPCK"/>
    <property type="match status" value="1"/>
</dbReference>
<comment type="pathway">
    <text evidence="8">Cofactor biosynthesis; coenzyme A biosynthesis; CoA from (R)-pantothenate: step 5/5.</text>
</comment>
<keyword evidence="11" id="KW-1185">Reference proteome</keyword>
<keyword evidence="5 8" id="KW-0418">Kinase</keyword>
<keyword evidence="3 8" id="KW-0808">Transferase</keyword>
<dbReference type="InterPro" id="IPR001977">
    <property type="entry name" value="Depp_CoAkinase"/>
</dbReference>